<accession>A0A4Q2DAK9</accession>
<feature type="compositionally biased region" description="Acidic residues" evidence="1">
    <location>
        <begin position="302"/>
        <end position="312"/>
    </location>
</feature>
<sequence>MSTTPRFENLQYTEKTQNGTGLTVLRNVSPTPLEVFHILATCVNLEIAGFVCPRLGKDPKFSRNPCDFVEGSLIQESPAWFSERRYQKEPFEIISECASTLISLTLDHACITRERLVGHLTELVQLCTLCVCYSEKSDIKFRHERGGVFISAVLWALTLIQDFPGVINTSSPTSTGSRVLRPSLTELESNTLNVNSGKTSACDCPVFDREPVREFASSGRHAQLARLENVVELTKFRIQYELKERLGLVAVAYTTRLSFSMEKKGEGGQEAEKKGQEEREVQERNEEVEEVVEEENAHQEDQAEEEKWECDCTELSNTSLNSGSSESKSEVTTAEHENTIPDIDI</sequence>
<feature type="compositionally biased region" description="Basic and acidic residues" evidence="1">
    <location>
        <begin position="327"/>
        <end position="339"/>
    </location>
</feature>
<proteinExistence type="predicted"/>
<comment type="caution">
    <text evidence="2">The sequence shown here is derived from an EMBL/GenBank/DDBJ whole genome shotgun (WGS) entry which is preliminary data.</text>
</comment>
<evidence type="ECO:0000313" key="3">
    <source>
        <dbReference type="Proteomes" id="UP000290288"/>
    </source>
</evidence>
<keyword evidence="3" id="KW-1185">Reference proteome</keyword>
<reference evidence="2 3" key="1">
    <citation type="submission" date="2019-01" db="EMBL/GenBank/DDBJ databases">
        <title>Draft genome sequence of Psathyrella aberdarensis IHI B618.</title>
        <authorList>
            <person name="Buettner E."/>
            <person name="Kellner H."/>
        </authorList>
    </citation>
    <scope>NUCLEOTIDE SEQUENCE [LARGE SCALE GENOMIC DNA]</scope>
    <source>
        <strain evidence="2 3">IHI B618</strain>
    </source>
</reference>
<evidence type="ECO:0000256" key="1">
    <source>
        <dbReference type="SAM" id="MobiDB-lite"/>
    </source>
</evidence>
<dbReference type="EMBL" id="SDEE01000440">
    <property type="protein sequence ID" value="RXW16409.1"/>
    <property type="molecule type" value="Genomic_DNA"/>
</dbReference>
<evidence type="ECO:0000313" key="2">
    <source>
        <dbReference type="EMBL" id="RXW16409.1"/>
    </source>
</evidence>
<feature type="region of interest" description="Disordered" evidence="1">
    <location>
        <begin position="262"/>
        <end position="345"/>
    </location>
</feature>
<feature type="compositionally biased region" description="Basic and acidic residues" evidence="1">
    <location>
        <begin position="262"/>
        <end position="285"/>
    </location>
</feature>
<dbReference type="Proteomes" id="UP000290288">
    <property type="component" value="Unassembled WGS sequence"/>
</dbReference>
<feature type="compositionally biased region" description="Low complexity" evidence="1">
    <location>
        <begin position="313"/>
        <end position="326"/>
    </location>
</feature>
<organism evidence="2 3">
    <name type="scientific">Candolleomyces aberdarensis</name>
    <dbReference type="NCBI Taxonomy" id="2316362"/>
    <lineage>
        <taxon>Eukaryota</taxon>
        <taxon>Fungi</taxon>
        <taxon>Dikarya</taxon>
        <taxon>Basidiomycota</taxon>
        <taxon>Agaricomycotina</taxon>
        <taxon>Agaricomycetes</taxon>
        <taxon>Agaricomycetidae</taxon>
        <taxon>Agaricales</taxon>
        <taxon>Agaricineae</taxon>
        <taxon>Psathyrellaceae</taxon>
        <taxon>Candolleomyces</taxon>
    </lineage>
</organism>
<dbReference type="AlphaFoldDB" id="A0A4Q2DAK9"/>
<gene>
    <name evidence="2" type="ORF">EST38_g9448</name>
</gene>
<name>A0A4Q2DAK9_9AGAR</name>
<protein>
    <submittedName>
        <fullName evidence="2">Uncharacterized protein</fullName>
    </submittedName>
</protein>